<comment type="caution">
    <text evidence="1">The sequence shown here is derived from an EMBL/GenBank/DDBJ whole genome shotgun (WGS) entry which is preliminary data.</text>
</comment>
<dbReference type="SMART" id="SM00174">
    <property type="entry name" value="RHO"/>
    <property type="match status" value="1"/>
</dbReference>
<dbReference type="Pfam" id="PF00071">
    <property type="entry name" value="Ras"/>
    <property type="match status" value="1"/>
</dbReference>
<dbReference type="SMART" id="SM00175">
    <property type="entry name" value="RAB"/>
    <property type="match status" value="1"/>
</dbReference>
<dbReference type="PROSITE" id="PS51421">
    <property type="entry name" value="RAS"/>
    <property type="match status" value="1"/>
</dbReference>
<organism evidence="1 2">
    <name type="scientific">Caenorhabditis remanei</name>
    <name type="common">Caenorhabditis vulgaris</name>
    <dbReference type="NCBI Taxonomy" id="31234"/>
    <lineage>
        <taxon>Eukaryota</taxon>
        <taxon>Metazoa</taxon>
        <taxon>Ecdysozoa</taxon>
        <taxon>Nematoda</taxon>
        <taxon>Chromadorea</taxon>
        <taxon>Rhabditida</taxon>
        <taxon>Rhabditina</taxon>
        <taxon>Rhabditomorpha</taxon>
        <taxon>Rhabditoidea</taxon>
        <taxon>Rhabditidae</taxon>
        <taxon>Peloderinae</taxon>
        <taxon>Caenorhabditis</taxon>
    </lineage>
</organism>
<dbReference type="GO" id="GO:0003924">
    <property type="term" value="F:GTPase activity"/>
    <property type="evidence" value="ECO:0007669"/>
    <property type="project" value="InterPro"/>
</dbReference>
<dbReference type="SMART" id="SM00173">
    <property type="entry name" value="RAS"/>
    <property type="match status" value="1"/>
</dbReference>
<evidence type="ECO:0000313" key="1">
    <source>
        <dbReference type="EMBL" id="OZF75960.1"/>
    </source>
</evidence>
<dbReference type="InterPro" id="IPR020849">
    <property type="entry name" value="Small_GTPase_Ras-type"/>
</dbReference>
<dbReference type="HOGENOM" id="CLU_041217_9_8_1"/>
<dbReference type="GO" id="GO:0007165">
    <property type="term" value="P:signal transduction"/>
    <property type="evidence" value="ECO:0007669"/>
    <property type="project" value="InterPro"/>
</dbReference>
<proteinExistence type="predicted"/>
<dbReference type="SUPFAM" id="SSF52540">
    <property type="entry name" value="P-loop containing nucleoside triphosphate hydrolases"/>
    <property type="match status" value="1"/>
</dbReference>
<sequence length="228" mass="25213">MYFFNDFNSKFDDFSEKVMLPARTSCDLGSRVAEASTSDYRVAVFGAGGVGKSSITQRFVKGTFNENYIPTIEDTYRQVISCNQKNVCTLQITDTTGSHQFPAMQRLSISKGNAFILIYSVTNKQSFAELAPIVEMMKEVKGNAIAETPIMLVGNKKDEESKREVSTAGGQKIATAWGCGFIETSAKNNENITELFQQLLALEKKRQLALTMDDPDGKNGKKKGCHIM</sequence>
<dbReference type="PROSITE" id="PS51419">
    <property type="entry name" value="RAB"/>
    <property type="match status" value="1"/>
</dbReference>
<dbReference type="InterPro" id="IPR027417">
    <property type="entry name" value="P-loop_NTPase"/>
</dbReference>
<dbReference type="PROSITE" id="PS51420">
    <property type="entry name" value="RHO"/>
    <property type="match status" value="1"/>
</dbReference>
<dbReference type="Gene3D" id="3.40.50.300">
    <property type="entry name" value="P-loop containing nucleotide triphosphate hydrolases"/>
    <property type="match status" value="1"/>
</dbReference>
<dbReference type="PRINTS" id="PR00449">
    <property type="entry name" value="RASTRNSFRMNG"/>
</dbReference>
<name>A0A260YRF2_CAERE</name>
<keyword evidence="2" id="KW-1185">Reference proteome</keyword>
<dbReference type="Proteomes" id="UP000216624">
    <property type="component" value="Unassembled WGS sequence"/>
</dbReference>
<feature type="non-terminal residue" evidence="1">
    <location>
        <position position="1"/>
    </location>
</feature>
<dbReference type="NCBIfam" id="TIGR00231">
    <property type="entry name" value="small_GTP"/>
    <property type="match status" value="1"/>
</dbReference>
<dbReference type="eggNOG" id="KOG0395">
    <property type="taxonomic scope" value="Eukaryota"/>
</dbReference>
<dbReference type="OMA" id="LGPIYQL"/>
<dbReference type="STRING" id="31234.E3M4I3"/>
<dbReference type="OrthoDB" id="265044at2759"/>
<dbReference type="EMBL" id="NMWX01000827">
    <property type="protein sequence ID" value="OZF75960.1"/>
    <property type="molecule type" value="Genomic_DNA"/>
</dbReference>
<dbReference type="InterPro" id="IPR001806">
    <property type="entry name" value="Small_GTPase"/>
</dbReference>
<dbReference type="GO" id="GO:0005886">
    <property type="term" value="C:plasma membrane"/>
    <property type="evidence" value="ECO:0007669"/>
    <property type="project" value="UniProtKB-SubCell"/>
</dbReference>
<dbReference type="GO" id="GO:0005525">
    <property type="term" value="F:GTP binding"/>
    <property type="evidence" value="ECO:0007669"/>
    <property type="project" value="UniProtKB-KW"/>
</dbReference>
<gene>
    <name evidence="1" type="ORF">FL82_11919</name>
</gene>
<evidence type="ECO:0000313" key="2">
    <source>
        <dbReference type="Proteomes" id="UP000216624"/>
    </source>
</evidence>
<protein>
    <submittedName>
        <fullName evidence="1">Uncharacterized protein</fullName>
    </submittedName>
</protein>
<accession>A0A260YRF2</accession>
<dbReference type="PANTHER" id="PTHR24070">
    <property type="entry name" value="RAS, DI-RAS, AND RHEB FAMILY MEMBERS OF SMALL GTPASE SUPERFAMILY"/>
    <property type="match status" value="1"/>
</dbReference>
<reference evidence="1" key="1">
    <citation type="submission" date="2017-08" db="EMBL/GenBank/DDBJ databases">
        <authorList>
            <person name="de Groot N.N."/>
        </authorList>
    </citation>
    <scope>NUCLEOTIDE SEQUENCE [LARGE SCALE GENOMIC DNA]</scope>
    <source>
        <strain evidence="1">PX439</strain>
    </source>
</reference>
<dbReference type="InterPro" id="IPR005225">
    <property type="entry name" value="Small_GTP-bd"/>
</dbReference>